<dbReference type="Pfam" id="PF08309">
    <property type="entry name" value="LVIVD"/>
    <property type="match status" value="1"/>
</dbReference>
<gene>
    <name evidence="2" type="ORF">FZEAL_9691</name>
</gene>
<dbReference type="InterPro" id="IPR027589">
    <property type="entry name" value="Choice_anch_B"/>
</dbReference>
<evidence type="ECO:0000313" key="3">
    <source>
        <dbReference type="Proteomes" id="UP000635477"/>
    </source>
</evidence>
<evidence type="ECO:0008006" key="4">
    <source>
        <dbReference type="Google" id="ProtNLM"/>
    </source>
</evidence>
<dbReference type="InterPro" id="IPR013211">
    <property type="entry name" value="LVIVD"/>
</dbReference>
<feature type="chain" id="PRO_5034395849" description="Regulatory P domain-containing protein" evidence="1">
    <location>
        <begin position="22"/>
        <end position="541"/>
    </location>
</feature>
<dbReference type="AlphaFoldDB" id="A0A8H4U910"/>
<proteinExistence type="predicted"/>
<protein>
    <recommendedName>
        <fullName evidence="4">Regulatory P domain-containing protein</fullName>
    </recommendedName>
</protein>
<name>A0A8H4U910_9HYPO</name>
<dbReference type="PANTHER" id="PTHR38787">
    <property type="entry name" value="REGULATORY P DOMAIN-CONTAINING PROTEIN"/>
    <property type="match status" value="1"/>
</dbReference>
<comment type="caution">
    <text evidence="2">The sequence shown here is derived from an EMBL/GenBank/DDBJ whole genome shotgun (WGS) entry which is preliminary data.</text>
</comment>
<dbReference type="NCBIfam" id="TIGR04312">
    <property type="entry name" value="choice_anch_B"/>
    <property type="match status" value="1"/>
</dbReference>
<reference evidence="2" key="2">
    <citation type="submission" date="2020-05" db="EMBL/GenBank/DDBJ databases">
        <authorList>
            <person name="Kim H.-S."/>
            <person name="Proctor R.H."/>
            <person name="Brown D.W."/>
        </authorList>
    </citation>
    <scope>NUCLEOTIDE SEQUENCE</scope>
    <source>
        <strain evidence="2">NRRL 22465</strain>
    </source>
</reference>
<accession>A0A8H4U910</accession>
<evidence type="ECO:0000313" key="2">
    <source>
        <dbReference type="EMBL" id="KAF4972028.1"/>
    </source>
</evidence>
<dbReference type="Proteomes" id="UP000635477">
    <property type="component" value="Unassembled WGS sequence"/>
</dbReference>
<sequence length="541" mass="59164">MKASIASVLLVALAGSSVAQTQKISTAKYNEDYLRAANAPHAVGMGEVRQRKNALHDRQAAAGVFDKDRYKISAATSCSDGKAGGYSCNNIDLLGFLRHQDVGSRTRVGNDIWGWTHSTSGREFALLGQTDGTAFVEVHADGSLTYVGRLPTQTVASSWRDIKVIGNFAYIGSEAPGHGLQIFDLTKLLNTDVKNPPTFSIRSDLAAHFSAFGNSHNLVANEQTALIAAVGTAYDLKCRAGLWMVDVSNPRQPQDAGCVASDGYVHDAQCVIYRGPQKAFQGREICFNYNEDALTIVDISRRTMPRQLSRTTYNGATYTHQGWVTEDHKYLLLDDELDEQQKTGPAADQHTTTYIVDIQDLEFPVFRGVYKSPVRSIDHNQYIVGGVSYQANYGSGLRMVNVTSLAEDDTGALFNEIGFFDVHPEDDEVGGEAQFFGACVAAAMASQGGLGNALLIAAFQYTWKLGVLGSFWKLFVTAFHLAHACTKGCDARVHDLTSVLAAQIRAWANVTKTRSWRDARDNPSRIVWPAHFEKEELANMV</sequence>
<keyword evidence="1" id="KW-0732">Signal</keyword>
<keyword evidence="3" id="KW-1185">Reference proteome</keyword>
<reference evidence="2" key="1">
    <citation type="journal article" date="2020" name="BMC Genomics">
        <title>Correction to: Identification and distribution of gene clusters required for synthesis of sphingolipid metabolism inhibitors in diverse species of the filamentous fungus Fusarium.</title>
        <authorList>
            <person name="Kim H.S."/>
            <person name="Lohmar J.M."/>
            <person name="Busman M."/>
            <person name="Brown D.W."/>
            <person name="Naumann T.A."/>
            <person name="Divon H.H."/>
            <person name="Lysoe E."/>
            <person name="Uhlig S."/>
            <person name="Proctor R.H."/>
        </authorList>
    </citation>
    <scope>NUCLEOTIDE SEQUENCE</scope>
    <source>
        <strain evidence="2">NRRL 22465</strain>
    </source>
</reference>
<feature type="signal peptide" evidence="1">
    <location>
        <begin position="1"/>
        <end position="21"/>
    </location>
</feature>
<organism evidence="2 3">
    <name type="scientific">Fusarium zealandicum</name>
    <dbReference type="NCBI Taxonomy" id="1053134"/>
    <lineage>
        <taxon>Eukaryota</taxon>
        <taxon>Fungi</taxon>
        <taxon>Dikarya</taxon>
        <taxon>Ascomycota</taxon>
        <taxon>Pezizomycotina</taxon>
        <taxon>Sordariomycetes</taxon>
        <taxon>Hypocreomycetidae</taxon>
        <taxon>Hypocreales</taxon>
        <taxon>Nectriaceae</taxon>
        <taxon>Fusarium</taxon>
        <taxon>Fusarium staphyleae species complex</taxon>
    </lineage>
</organism>
<dbReference type="PANTHER" id="PTHR38787:SF1">
    <property type="entry name" value="REGULATORY P DOMAIN-CONTAINING PROTEIN"/>
    <property type="match status" value="1"/>
</dbReference>
<dbReference type="OrthoDB" id="2099887at2759"/>
<dbReference type="GO" id="GO:0005576">
    <property type="term" value="C:extracellular region"/>
    <property type="evidence" value="ECO:0007669"/>
    <property type="project" value="TreeGrafter"/>
</dbReference>
<dbReference type="EMBL" id="JABEYC010000939">
    <property type="protein sequence ID" value="KAF4972028.1"/>
    <property type="molecule type" value="Genomic_DNA"/>
</dbReference>
<evidence type="ECO:0000256" key="1">
    <source>
        <dbReference type="SAM" id="SignalP"/>
    </source>
</evidence>